<reference evidence="3 4" key="1">
    <citation type="submission" date="2015-01" db="EMBL/GenBank/DDBJ databases">
        <title>The Genome Sequence of Fonsecaea pedrosoi CBS 271.37.</title>
        <authorList>
            <consortium name="The Broad Institute Genomics Platform"/>
            <person name="Cuomo C."/>
            <person name="de Hoog S."/>
            <person name="Gorbushina A."/>
            <person name="Stielow B."/>
            <person name="Teixiera M."/>
            <person name="Abouelleil A."/>
            <person name="Chapman S.B."/>
            <person name="Priest M."/>
            <person name="Young S.K."/>
            <person name="Wortman J."/>
            <person name="Nusbaum C."/>
            <person name="Birren B."/>
        </authorList>
    </citation>
    <scope>NUCLEOTIDE SEQUENCE [LARGE SCALE GENOMIC DNA]</scope>
    <source>
        <strain evidence="3 4">CBS 271.37</strain>
    </source>
</reference>
<dbReference type="PANTHER" id="PTHR14097:SF9">
    <property type="entry name" value="EPIMERASE, PUTATIVE (AFU_ORTHOLOGUE AFUA_8G07320)-RELATED"/>
    <property type="match status" value="1"/>
</dbReference>
<dbReference type="Proteomes" id="UP000053029">
    <property type="component" value="Unassembled WGS sequence"/>
</dbReference>
<dbReference type="OrthoDB" id="3535423at2759"/>
<accession>A0A0D2GQ88</accession>
<dbReference type="VEuPathDB" id="FungiDB:Z517_07361"/>
<dbReference type="InterPro" id="IPR016040">
    <property type="entry name" value="NAD(P)-bd_dom"/>
</dbReference>
<evidence type="ECO:0000313" key="3">
    <source>
        <dbReference type="EMBL" id="KIW80745.1"/>
    </source>
</evidence>
<keyword evidence="4" id="KW-1185">Reference proteome</keyword>
<dbReference type="RefSeq" id="XP_013284553.1">
    <property type="nucleotide sequence ID" value="XM_013429099.1"/>
</dbReference>
<feature type="region of interest" description="Disordered" evidence="1">
    <location>
        <begin position="1"/>
        <end position="32"/>
    </location>
</feature>
<gene>
    <name evidence="3" type="ORF">Z517_07361</name>
</gene>
<evidence type="ECO:0000256" key="1">
    <source>
        <dbReference type="SAM" id="MobiDB-lite"/>
    </source>
</evidence>
<dbReference type="EMBL" id="KN846972">
    <property type="protein sequence ID" value="KIW80745.1"/>
    <property type="molecule type" value="Genomic_DNA"/>
</dbReference>
<dbReference type="GeneID" id="25306851"/>
<protein>
    <recommendedName>
        <fullName evidence="2">NAD(P)-binding domain-containing protein</fullName>
    </recommendedName>
</protein>
<dbReference type="Gene3D" id="3.40.50.720">
    <property type="entry name" value="NAD(P)-binding Rossmann-like Domain"/>
    <property type="match status" value="1"/>
</dbReference>
<dbReference type="STRING" id="1442368.A0A0D2GQ88"/>
<name>A0A0D2GQ88_9EURO</name>
<proteinExistence type="predicted"/>
<evidence type="ECO:0000259" key="2">
    <source>
        <dbReference type="Pfam" id="PF13460"/>
    </source>
</evidence>
<dbReference type="HOGENOM" id="CLU_071330_0_0_1"/>
<dbReference type="InterPro" id="IPR036291">
    <property type="entry name" value="NAD(P)-bd_dom_sf"/>
</dbReference>
<evidence type="ECO:0000313" key="4">
    <source>
        <dbReference type="Proteomes" id="UP000053029"/>
    </source>
</evidence>
<dbReference type="SUPFAM" id="SSF51735">
    <property type="entry name" value="NAD(P)-binding Rossmann-fold domains"/>
    <property type="match status" value="1"/>
</dbReference>
<dbReference type="Pfam" id="PF13460">
    <property type="entry name" value="NAD_binding_10"/>
    <property type="match status" value="1"/>
</dbReference>
<dbReference type="AlphaFoldDB" id="A0A0D2GQ88"/>
<feature type="domain" description="NAD(P)-binding" evidence="2">
    <location>
        <begin position="81"/>
        <end position="216"/>
    </location>
</feature>
<sequence>MQTGAGDLGHLTGLVRPNKAHSGHPPTSVLFPPPEPVTEDAYLYKYLQHCFFSGSYAALYLHQKETESQSQHLTMKLVISGATGFVATELIRQSLSNSSITSVVALARRPITVPDNLGPEADTSKLKTVVLEDFSKYPDDVRKQLENADACIWTLAITPSKSKSMPWDEVYRVCHEYTMAGLKTTFESSKVASESTPFRFLYMSGIAAERDQTKTPRFMPKYSLMRGETENQVLAFASSHPGKIEATVAKPGLITQPGSIHHWLRSTLLWYVISLPSISVVEIAAAMLDQVVNGFEKDPLMNEDLVRIGQRVLHESS</sequence>
<dbReference type="PANTHER" id="PTHR14097">
    <property type="entry name" value="OXIDOREDUCTASE HTATIP2"/>
    <property type="match status" value="1"/>
</dbReference>
<organism evidence="3 4">
    <name type="scientific">Fonsecaea pedrosoi CBS 271.37</name>
    <dbReference type="NCBI Taxonomy" id="1442368"/>
    <lineage>
        <taxon>Eukaryota</taxon>
        <taxon>Fungi</taxon>
        <taxon>Dikarya</taxon>
        <taxon>Ascomycota</taxon>
        <taxon>Pezizomycotina</taxon>
        <taxon>Eurotiomycetes</taxon>
        <taxon>Chaetothyriomycetidae</taxon>
        <taxon>Chaetothyriales</taxon>
        <taxon>Herpotrichiellaceae</taxon>
        <taxon>Fonsecaea</taxon>
    </lineage>
</organism>